<dbReference type="Gene3D" id="3.55.40.10">
    <property type="entry name" value="minor pseudopilin epsh domain"/>
    <property type="match status" value="1"/>
</dbReference>
<comment type="subcellular location">
    <subcellularLocation>
        <location evidence="1">Cell inner membrane</location>
        <topology evidence="1">Single-pass membrane protein</topology>
    </subcellularLocation>
</comment>
<gene>
    <name evidence="13" type="ORF">Lrub_0567</name>
</gene>
<organism evidence="13 14">
    <name type="scientific">Legionella rubrilucens</name>
    <dbReference type="NCBI Taxonomy" id="458"/>
    <lineage>
        <taxon>Bacteria</taxon>
        <taxon>Pseudomonadati</taxon>
        <taxon>Pseudomonadota</taxon>
        <taxon>Gammaproteobacteria</taxon>
        <taxon>Legionellales</taxon>
        <taxon>Legionellaceae</taxon>
        <taxon>Legionella</taxon>
    </lineage>
</organism>
<accession>A0A0W0XXR9</accession>
<proteinExistence type="inferred from homology"/>
<name>A0A0W0XXR9_9GAMM</name>
<dbReference type="AlphaFoldDB" id="A0A0W0XXR9"/>
<dbReference type="GO" id="GO:0015627">
    <property type="term" value="C:type II protein secretion system complex"/>
    <property type="evidence" value="ECO:0007669"/>
    <property type="project" value="InterPro"/>
</dbReference>
<dbReference type="OrthoDB" id="2313614at2"/>
<evidence type="ECO:0000256" key="11">
    <source>
        <dbReference type="SAM" id="Phobius"/>
    </source>
</evidence>
<dbReference type="InterPro" id="IPR012902">
    <property type="entry name" value="N_methyl_site"/>
</dbReference>
<dbReference type="Proteomes" id="UP000054608">
    <property type="component" value="Unassembled WGS sequence"/>
</dbReference>
<evidence type="ECO:0000256" key="7">
    <source>
        <dbReference type="ARBA" id="ARBA00022989"/>
    </source>
</evidence>
<evidence type="ECO:0000256" key="3">
    <source>
        <dbReference type="ARBA" id="ARBA00022475"/>
    </source>
</evidence>
<dbReference type="EMBL" id="LNYT01000006">
    <property type="protein sequence ID" value="KTD49468.1"/>
    <property type="molecule type" value="Genomic_DNA"/>
</dbReference>
<keyword evidence="3" id="KW-1003">Cell membrane</keyword>
<keyword evidence="6 11" id="KW-0812">Transmembrane</keyword>
<evidence type="ECO:0000256" key="6">
    <source>
        <dbReference type="ARBA" id="ARBA00022692"/>
    </source>
</evidence>
<evidence type="ECO:0000256" key="2">
    <source>
        <dbReference type="ARBA" id="ARBA00021549"/>
    </source>
</evidence>
<protein>
    <recommendedName>
        <fullName evidence="2">Type II secretion system protein H</fullName>
    </recommendedName>
    <alternativeName>
        <fullName evidence="10">General secretion pathway protein H</fullName>
    </alternativeName>
</protein>
<keyword evidence="4" id="KW-0488">Methylation</keyword>
<dbReference type="InterPro" id="IPR045584">
    <property type="entry name" value="Pilin-like"/>
</dbReference>
<dbReference type="Pfam" id="PF07963">
    <property type="entry name" value="N_methyl"/>
    <property type="match status" value="1"/>
</dbReference>
<evidence type="ECO:0000313" key="13">
    <source>
        <dbReference type="EMBL" id="KTD49468.1"/>
    </source>
</evidence>
<reference evidence="13 14" key="1">
    <citation type="submission" date="2015-11" db="EMBL/GenBank/DDBJ databases">
        <title>Genomic analysis of 38 Legionella species identifies large and diverse effector repertoires.</title>
        <authorList>
            <person name="Burstein D."/>
            <person name="Amaro F."/>
            <person name="Zusman T."/>
            <person name="Lifshitz Z."/>
            <person name="Cohen O."/>
            <person name="Gilbert J.A."/>
            <person name="Pupko T."/>
            <person name="Shuman H.A."/>
            <person name="Segal G."/>
        </authorList>
    </citation>
    <scope>NUCLEOTIDE SEQUENCE [LARGE SCALE GENOMIC DNA]</scope>
    <source>
        <strain evidence="13 14">WA-270A-C2</strain>
    </source>
</reference>
<keyword evidence="8 11" id="KW-0472">Membrane</keyword>
<dbReference type="InterPro" id="IPR022346">
    <property type="entry name" value="T2SS_GspH"/>
</dbReference>
<dbReference type="GO" id="GO:0015628">
    <property type="term" value="P:protein secretion by the type II secretion system"/>
    <property type="evidence" value="ECO:0007669"/>
    <property type="project" value="InterPro"/>
</dbReference>
<dbReference type="STRING" id="458.Lrub_0567"/>
<evidence type="ECO:0000256" key="4">
    <source>
        <dbReference type="ARBA" id="ARBA00022481"/>
    </source>
</evidence>
<dbReference type="GO" id="GO:0005886">
    <property type="term" value="C:plasma membrane"/>
    <property type="evidence" value="ECO:0007669"/>
    <property type="project" value="UniProtKB-SubCell"/>
</dbReference>
<feature type="domain" description="General secretion pathway GspH" evidence="12">
    <location>
        <begin position="49"/>
        <end position="167"/>
    </location>
</feature>
<evidence type="ECO:0000256" key="10">
    <source>
        <dbReference type="ARBA" id="ARBA00030775"/>
    </source>
</evidence>
<dbReference type="NCBIfam" id="TIGR02532">
    <property type="entry name" value="IV_pilin_GFxxxE"/>
    <property type="match status" value="1"/>
</dbReference>
<keyword evidence="5" id="KW-0997">Cell inner membrane</keyword>
<comment type="caution">
    <text evidence="13">The sequence shown here is derived from an EMBL/GenBank/DDBJ whole genome shotgun (WGS) entry which is preliminary data.</text>
</comment>
<sequence length="177" mass="18225">MVIILKGTCRAGFTLTEFMVTLAVAGIFMAVGVPAYYSLIQNNKAVGMTNKLSASFSYARMEAIKRGIRVSVCPAANAALNACGNGAQWAQGWIVFLDANNNNTIDSAADVVKIQEALPAGTTVNANLGIVSYDSSGFVTSGALNMTISAAGCSGNNARSLAITSSGRLSIGKMSCP</sequence>
<dbReference type="RefSeq" id="WP_082651422.1">
    <property type="nucleotide sequence ID" value="NZ_CAAAIN010000003.1"/>
</dbReference>
<evidence type="ECO:0000256" key="1">
    <source>
        <dbReference type="ARBA" id="ARBA00004377"/>
    </source>
</evidence>
<evidence type="ECO:0000256" key="5">
    <source>
        <dbReference type="ARBA" id="ARBA00022519"/>
    </source>
</evidence>
<keyword evidence="14" id="KW-1185">Reference proteome</keyword>
<evidence type="ECO:0000256" key="8">
    <source>
        <dbReference type="ARBA" id="ARBA00023136"/>
    </source>
</evidence>
<keyword evidence="7 11" id="KW-1133">Transmembrane helix</keyword>
<dbReference type="SUPFAM" id="SSF54523">
    <property type="entry name" value="Pili subunits"/>
    <property type="match status" value="1"/>
</dbReference>
<dbReference type="PATRIC" id="fig|458.5.peg.587"/>
<evidence type="ECO:0000259" key="12">
    <source>
        <dbReference type="Pfam" id="PF12019"/>
    </source>
</evidence>
<evidence type="ECO:0000313" key="14">
    <source>
        <dbReference type="Proteomes" id="UP000054608"/>
    </source>
</evidence>
<comment type="similarity">
    <text evidence="9">Belongs to the GSP H family.</text>
</comment>
<dbReference type="Pfam" id="PF12019">
    <property type="entry name" value="GspH"/>
    <property type="match status" value="1"/>
</dbReference>
<feature type="transmembrane region" description="Helical" evidence="11">
    <location>
        <begin position="12"/>
        <end position="37"/>
    </location>
</feature>
<evidence type="ECO:0000256" key="9">
    <source>
        <dbReference type="ARBA" id="ARBA00025772"/>
    </source>
</evidence>